<dbReference type="Pfam" id="PF04402">
    <property type="entry name" value="SIMPL"/>
    <property type="match status" value="1"/>
</dbReference>
<protein>
    <recommendedName>
        <fullName evidence="3">DUF541 domain-containing protein</fullName>
    </recommendedName>
</protein>
<dbReference type="InterPro" id="IPR052022">
    <property type="entry name" value="26kDa_periplasmic_antigen"/>
</dbReference>
<organism evidence="1 2">
    <name type="scientific">Rhodopseudomonas palustris</name>
    <dbReference type="NCBI Taxonomy" id="1076"/>
    <lineage>
        <taxon>Bacteria</taxon>
        <taxon>Pseudomonadati</taxon>
        <taxon>Pseudomonadota</taxon>
        <taxon>Alphaproteobacteria</taxon>
        <taxon>Hyphomicrobiales</taxon>
        <taxon>Nitrobacteraceae</taxon>
        <taxon>Rhodopseudomonas</taxon>
    </lineage>
</organism>
<sequence length="219" mass="22485">MMFAAPALAETASPPSISVIGEASVSVPPDLATVDGGVTSEGKTAREASEANNVAMGKVLLALKSAGIDPKDLQTSRLSLQPQYVNQVRPGPSVLSGYRASNHVTVKVRDVARVASMIDIMVGAGANEIGGIDFMVEQASKLLDEARGQAIADARRKAEIYARAAGVALGAPLNIAEGGSPAPRPYRKMAADLAASAPVAQGEETLSVSINVVWAIKAP</sequence>
<dbReference type="PANTHER" id="PTHR34387">
    <property type="entry name" value="SLR1258 PROTEIN"/>
    <property type="match status" value="1"/>
</dbReference>
<dbReference type="PANTHER" id="PTHR34387:SF1">
    <property type="entry name" value="PERIPLASMIC IMMUNOGENIC PROTEIN"/>
    <property type="match status" value="1"/>
</dbReference>
<name>A0A0D7DX41_RHOPL</name>
<dbReference type="InterPro" id="IPR007497">
    <property type="entry name" value="SIMPL/DUF541"/>
</dbReference>
<comment type="caution">
    <text evidence="1">The sequence shown here is derived from an EMBL/GenBank/DDBJ whole genome shotgun (WGS) entry which is preliminary data.</text>
</comment>
<proteinExistence type="predicted"/>
<dbReference type="Gene3D" id="3.30.70.2970">
    <property type="entry name" value="Protein of unknown function (DUF541), domain 2"/>
    <property type="match status" value="1"/>
</dbReference>
<evidence type="ECO:0000313" key="1">
    <source>
        <dbReference type="EMBL" id="KIZ33163.1"/>
    </source>
</evidence>
<dbReference type="EMBL" id="JXXE01000775">
    <property type="protein sequence ID" value="KIZ33163.1"/>
    <property type="molecule type" value="Genomic_DNA"/>
</dbReference>
<dbReference type="Proteomes" id="UP000032515">
    <property type="component" value="Unassembled WGS sequence"/>
</dbReference>
<dbReference type="Gene3D" id="3.30.110.170">
    <property type="entry name" value="Protein of unknown function (DUF541), domain 1"/>
    <property type="match status" value="1"/>
</dbReference>
<gene>
    <name evidence="1" type="ORF">OO17_28805</name>
</gene>
<evidence type="ECO:0000313" key="2">
    <source>
        <dbReference type="Proteomes" id="UP000032515"/>
    </source>
</evidence>
<dbReference type="GO" id="GO:0006974">
    <property type="term" value="P:DNA damage response"/>
    <property type="evidence" value="ECO:0007669"/>
    <property type="project" value="TreeGrafter"/>
</dbReference>
<dbReference type="PATRIC" id="fig|1076.23.peg.4134"/>
<accession>A0A0D7DX41</accession>
<dbReference type="AlphaFoldDB" id="A0A0D7DX41"/>
<evidence type="ECO:0008006" key="3">
    <source>
        <dbReference type="Google" id="ProtNLM"/>
    </source>
</evidence>
<reference evidence="1 2" key="1">
    <citation type="submission" date="2014-11" db="EMBL/GenBank/DDBJ databases">
        <title>Genomics and ecophysiology of heterotrophic nitrogen fixing bacteria isolated from estuarine surface water.</title>
        <authorList>
            <person name="Bentzon-Tilia M."/>
            <person name="Severin I."/>
            <person name="Hansen L.H."/>
            <person name="Riemann L."/>
        </authorList>
    </citation>
    <scope>NUCLEOTIDE SEQUENCE [LARGE SCALE GENOMIC DNA]</scope>
    <source>
        <strain evidence="1 2">BAL398</strain>
    </source>
</reference>